<dbReference type="OrthoDB" id="1273088at2"/>
<reference evidence="1 2" key="1">
    <citation type="submission" date="2014-07" db="EMBL/GenBank/DDBJ databases">
        <title>Genome of Chryseobacterium formosense LMG 24722.</title>
        <authorList>
            <person name="Pipes S.E."/>
            <person name="Stropko S.J."/>
            <person name="Newman J.D."/>
        </authorList>
    </citation>
    <scope>NUCLEOTIDE SEQUENCE [LARGE SCALE GENOMIC DNA]</scope>
    <source>
        <strain evidence="1 2">LMG 24722</strain>
    </source>
</reference>
<accession>A0A085Z9L2</accession>
<dbReference type="RefSeq" id="WP_034676256.1">
    <property type="nucleotide sequence ID" value="NZ_FPAP01000001.1"/>
</dbReference>
<dbReference type="AlphaFoldDB" id="A0A085Z9L2"/>
<dbReference type="EMBL" id="JPRP01000001">
    <property type="protein sequence ID" value="KFF01126.1"/>
    <property type="molecule type" value="Genomic_DNA"/>
</dbReference>
<name>A0A085Z9L2_9FLAO</name>
<sequence length="101" mass="11975">MNSYKILQIIKDDDFAEIPNHGNWIESQSVIFAKEIRDNIFLLFVVNKDPQKDSVRAMIAKFDCIESISLKEPSQLMFYLTLQKSEDLHYFEKYMNITQLH</sequence>
<organism evidence="1 2">
    <name type="scientific">Chryseobacterium formosense</name>
    <dbReference type="NCBI Taxonomy" id="236814"/>
    <lineage>
        <taxon>Bacteria</taxon>
        <taxon>Pseudomonadati</taxon>
        <taxon>Bacteroidota</taxon>
        <taxon>Flavobacteriia</taxon>
        <taxon>Flavobacteriales</taxon>
        <taxon>Weeksellaceae</taxon>
        <taxon>Chryseobacterium group</taxon>
        <taxon>Chryseobacterium</taxon>
    </lineage>
</organism>
<dbReference type="Proteomes" id="UP000028713">
    <property type="component" value="Unassembled WGS sequence"/>
</dbReference>
<proteinExistence type="predicted"/>
<gene>
    <name evidence="1" type="ORF">IX39_11085</name>
</gene>
<dbReference type="eggNOG" id="ENOG502ZJQH">
    <property type="taxonomic scope" value="Bacteria"/>
</dbReference>
<dbReference type="STRING" id="236814.IX39_11085"/>
<keyword evidence="2" id="KW-1185">Reference proteome</keyword>
<evidence type="ECO:0000313" key="1">
    <source>
        <dbReference type="EMBL" id="KFF01126.1"/>
    </source>
</evidence>
<comment type="caution">
    <text evidence="1">The sequence shown here is derived from an EMBL/GenBank/DDBJ whole genome shotgun (WGS) entry which is preliminary data.</text>
</comment>
<evidence type="ECO:0000313" key="2">
    <source>
        <dbReference type="Proteomes" id="UP000028713"/>
    </source>
</evidence>
<protein>
    <submittedName>
        <fullName evidence="1">Uncharacterized protein</fullName>
    </submittedName>
</protein>